<name>A0A1S1QRH9_9ACTN</name>
<gene>
    <name evidence="1" type="ORF">BBK14_02820</name>
</gene>
<dbReference type="Proteomes" id="UP000179769">
    <property type="component" value="Unassembled WGS sequence"/>
</dbReference>
<keyword evidence="2" id="KW-1185">Reference proteome</keyword>
<accession>A0A1S1QRH9</accession>
<sequence>MDQVLVSADDHIRYCAGCARQQQFEQPPCEDGHSADCPERACVVCGHAILVGAAPAAVPPAGAGADRPVTVVTVTARRGAGRSDSRAVA</sequence>
<protein>
    <submittedName>
        <fullName evidence="1">Uncharacterized protein</fullName>
    </submittedName>
</protein>
<organism evidence="1 2">
    <name type="scientific">Parafrankia soli</name>
    <dbReference type="NCBI Taxonomy" id="2599596"/>
    <lineage>
        <taxon>Bacteria</taxon>
        <taxon>Bacillati</taxon>
        <taxon>Actinomycetota</taxon>
        <taxon>Actinomycetes</taxon>
        <taxon>Frankiales</taxon>
        <taxon>Frankiaceae</taxon>
        <taxon>Parafrankia</taxon>
    </lineage>
</organism>
<evidence type="ECO:0000313" key="1">
    <source>
        <dbReference type="EMBL" id="OHV37318.1"/>
    </source>
</evidence>
<dbReference type="AlphaFoldDB" id="A0A1S1QRH9"/>
<comment type="caution">
    <text evidence="1">The sequence shown here is derived from an EMBL/GenBank/DDBJ whole genome shotgun (WGS) entry which is preliminary data.</text>
</comment>
<evidence type="ECO:0000313" key="2">
    <source>
        <dbReference type="Proteomes" id="UP000179769"/>
    </source>
</evidence>
<proteinExistence type="predicted"/>
<dbReference type="EMBL" id="MAXA01000113">
    <property type="protein sequence ID" value="OHV37318.1"/>
    <property type="molecule type" value="Genomic_DNA"/>
</dbReference>
<reference evidence="2" key="1">
    <citation type="submission" date="2016-07" db="EMBL/GenBank/DDBJ databases">
        <title>Frankia sp. NRRL B-16219 Genome sequencing.</title>
        <authorList>
            <person name="Ghodhbane-Gtari F."/>
            <person name="Swanson E."/>
            <person name="Gueddou A."/>
            <person name="Louati M."/>
            <person name="Nouioui I."/>
            <person name="Hezbri K."/>
            <person name="Abebe-Akele F."/>
            <person name="Simpson S."/>
            <person name="Morris K."/>
            <person name="Thomas K."/>
            <person name="Gtari M."/>
            <person name="Tisa L.S."/>
        </authorList>
    </citation>
    <scope>NUCLEOTIDE SEQUENCE [LARGE SCALE GENOMIC DNA]</scope>
    <source>
        <strain evidence="2">NRRL B-16219</strain>
    </source>
</reference>